<accession>A0A0S4JHI4</accession>
<keyword evidence="1" id="KW-0472">Membrane</keyword>
<feature type="transmembrane region" description="Helical" evidence="1">
    <location>
        <begin position="24"/>
        <end position="41"/>
    </location>
</feature>
<organism evidence="2 3">
    <name type="scientific">Bodo saltans</name>
    <name type="common">Flagellated protozoan</name>
    <dbReference type="NCBI Taxonomy" id="75058"/>
    <lineage>
        <taxon>Eukaryota</taxon>
        <taxon>Discoba</taxon>
        <taxon>Euglenozoa</taxon>
        <taxon>Kinetoplastea</taxon>
        <taxon>Metakinetoplastina</taxon>
        <taxon>Eubodonida</taxon>
        <taxon>Bodonidae</taxon>
        <taxon>Bodo</taxon>
    </lineage>
</organism>
<feature type="transmembrane region" description="Helical" evidence="1">
    <location>
        <begin position="505"/>
        <end position="527"/>
    </location>
</feature>
<dbReference type="Gene3D" id="3.40.50.150">
    <property type="entry name" value="Vaccinia Virus protein VP39"/>
    <property type="match status" value="1"/>
</dbReference>
<dbReference type="InterPro" id="IPR029063">
    <property type="entry name" value="SAM-dependent_MTases_sf"/>
</dbReference>
<keyword evidence="1" id="KW-1133">Transmembrane helix</keyword>
<sequence>MSSAASDESLGILDGVCTNGNAHFWMYFIGSISMILLVAYCRHRSTTPPKYVASSSKPDFGLPFDIAILVYNICLWCVAPNVALFVMYHMLTTDVFSKQTYLACLSLSGIPVVLVVLCTQATAILLLYRADWIRVDIASEVVPAEYGVATGNRPVKILFLGCTAHGALLIDCLQKELNGDNIVVEAHMVDFAHASGQAFVRYNALCVGVVDKLVGRFHRSIWVGDNKFNLPFEDGAFDKVILSPNVRNAAPVGEMLTGDDEKIPRMIRMLNEAMRVLRTDGELLGCDLGANAVPLWADLRHAGFTATLTETGKQSGPVPFMKSKLLKLQCLHNLPSQATTVTFGEVAIPMVPNPSATGSSIETLSSVEPLKPPMATTLDADKGPVVVVNQPVVPTMISTMDVTSADGGEPHQQRRALSDFTKLRVVVLLQCCVFFVLSILAMSLFAPLSVPTSIPISTRLSTVLAGVATGYPMMGYFSREATMSSGAPLFTLCDLLRFCLKREGIALLVSTAMTVVMGFPDFLLQVALSTSSLSVDARAKIGLVITIALAVVIFVRAKSLHRTRVIAARSIPDEYAIYL</sequence>
<feature type="transmembrane region" description="Helical" evidence="1">
    <location>
        <begin position="458"/>
        <end position="477"/>
    </location>
</feature>
<feature type="transmembrane region" description="Helical" evidence="1">
    <location>
        <begin position="62"/>
        <end position="88"/>
    </location>
</feature>
<dbReference type="EMBL" id="CYKH01001751">
    <property type="protein sequence ID" value="CUG89601.1"/>
    <property type="molecule type" value="Genomic_DNA"/>
</dbReference>
<dbReference type="Proteomes" id="UP000051952">
    <property type="component" value="Unassembled WGS sequence"/>
</dbReference>
<reference evidence="3" key="1">
    <citation type="submission" date="2015-09" db="EMBL/GenBank/DDBJ databases">
        <authorList>
            <consortium name="Pathogen Informatics"/>
        </authorList>
    </citation>
    <scope>NUCLEOTIDE SEQUENCE [LARGE SCALE GENOMIC DNA]</scope>
    <source>
        <strain evidence="3">Lake Konstanz</strain>
    </source>
</reference>
<dbReference type="VEuPathDB" id="TriTrypDB:BSAL_22275"/>
<evidence type="ECO:0000313" key="3">
    <source>
        <dbReference type="Proteomes" id="UP000051952"/>
    </source>
</evidence>
<keyword evidence="3" id="KW-1185">Reference proteome</keyword>
<dbReference type="SUPFAM" id="SSF53335">
    <property type="entry name" value="S-adenosyl-L-methionine-dependent methyltransferases"/>
    <property type="match status" value="1"/>
</dbReference>
<evidence type="ECO:0000256" key="1">
    <source>
        <dbReference type="SAM" id="Phobius"/>
    </source>
</evidence>
<feature type="transmembrane region" description="Helical" evidence="1">
    <location>
        <begin position="539"/>
        <end position="557"/>
    </location>
</feature>
<dbReference type="AlphaFoldDB" id="A0A0S4JHI4"/>
<gene>
    <name evidence="2" type="ORF">BSAL_22275</name>
</gene>
<proteinExistence type="predicted"/>
<name>A0A0S4JHI4_BODSA</name>
<keyword evidence="1 2" id="KW-0812">Transmembrane</keyword>
<evidence type="ECO:0000313" key="2">
    <source>
        <dbReference type="EMBL" id="CUG89601.1"/>
    </source>
</evidence>
<feature type="transmembrane region" description="Helical" evidence="1">
    <location>
        <begin position="423"/>
        <end position="446"/>
    </location>
</feature>
<feature type="transmembrane region" description="Helical" evidence="1">
    <location>
        <begin position="100"/>
        <end position="128"/>
    </location>
</feature>
<protein>
    <submittedName>
        <fullName evidence="2">Transmembrane protein, putative</fullName>
    </submittedName>
</protein>